<evidence type="ECO:0000256" key="2">
    <source>
        <dbReference type="ARBA" id="ARBA00022679"/>
    </source>
</evidence>
<keyword evidence="7" id="KW-1185">Reference proteome</keyword>
<comment type="pathway">
    <text evidence="5">tRNA modification; tRNA-queuosine biosynthesis.</text>
</comment>
<dbReference type="NCBIfam" id="NF001140">
    <property type="entry name" value="PRK00147.1"/>
    <property type="match status" value="1"/>
</dbReference>
<evidence type="ECO:0000256" key="4">
    <source>
        <dbReference type="ARBA" id="ARBA00022785"/>
    </source>
</evidence>
<comment type="subunit">
    <text evidence="5">Monomer.</text>
</comment>
<name>A0A8J7U536_9BACT</name>
<keyword evidence="2 5" id="KW-0808">Transferase</keyword>
<evidence type="ECO:0000256" key="1">
    <source>
        <dbReference type="ARBA" id="ARBA00022490"/>
    </source>
</evidence>
<evidence type="ECO:0000256" key="3">
    <source>
        <dbReference type="ARBA" id="ARBA00022691"/>
    </source>
</evidence>
<dbReference type="AlphaFoldDB" id="A0A8J7U536"/>
<dbReference type="InterPro" id="IPR042119">
    <property type="entry name" value="QueA_dom2"/>
</dbReference>
<evidence type="ECO:0000256" key="5">
    <source>
        <dbReference type="HAMAP-Rule" id="MF_00113"/>
    </source>
</evidence>
<keyword evidence="1 5" id="KW-0963">Cytoplasm</keyword>
<dbReference type="HAMAP" id="MF_00113">
    <property type="entry name" value="QueA"/>
    <property type="match status" value="1"/>
</dbReference>
<organism evidence="6 7">
    <name type="scientific">Acanthopleuribacter pedis</name>
    <dbReference type="NCBI Taxonomy" id="442870"/>
    <lineage>
        <taxon>Bacteria</taxon>
        <taxon>Pseudomonadati</taxon>
        <taxon>Acidobacteriota</taxon>
        <taxon>Holophagae</taxon>
        <taxon>Acanthopleuribacterales</taxon>
        <taxon>Acanthopleuribacteraceae</taxon>
        <taxon>Acanthopleuribacter</taxon>
    </lineage>
</organism>
<comment type="catalytic activity">
    <reaction evidence="5">
        <text>7-aminomethyl-7-carbaguanosine(34) in tRNA + S-adenosyl-L-methionine = epoxyqueuosine(34) in tRNA + adenine + L-methionine + 2 H(+)</text>
        <dbReference type="Rhea" id="RHEA:32155"/>
        <dbReference type="Rhea" id="RHEA-COMP:10342"/>
        <dbReference type="Rhea" id="RHEA-COMP:18582"/>
        <dbReference type="ChEBI" id="CHEBI:15378"/>
        <dbReference type="ChEBI" id="CHEBI:16708"/>
        <dbReference type="ChEBI" id="CHEBI:57844"/>
        <dbReference type="ChEBI" id="CHEBI:59789"/>
        <dbReference type="ChEBI" id="CHEBI:82833"/>
        <dbReference type="ChEBI" id="CHEBI:194443"/>
        <dbReference type="EC" id="2.4.99.17"/>
    </reaction>
</comment>
<dbReference type="Pfam" id="PF02547">
    <property type="entry name" value="Queuosine_synth"/>
    <property type="match status" value="1"/>
</dbReference>
<dbReference type="UniPathway" id="UPA00392"/>
<gene>
    <name evidence="5 6" type="primary">queA</name>
    <name evidence="6" type="ORF">J3U88_16530</name>
</gene>
<evidence type="ECO:0000313" key="6">
    <source>
        <dbReference type="EMBL" id="MBO1320083.1"/>
    </source>
</evidence>
<dbReference type="GO" id="GO:0005737">
    <property type="term" value="C:cytoplasm"/>
    <property type="evidence" value="ECO:0007669"/>
    <property type="project" value="UniProtKB-SubCell"/>
</dbReference>
<proteinExistence type="inferred from homology"/>
<dbReference type="PANTHER" id="PTHR30307:SF0">
    <property type="entry name" value="S-ADENOSYLMETHIONINE:TRNA RIBOSYLTRANSFERASE-ISOMERASE"/>
    <property type="match status" value="1"/>
</dbReference>
<sequence>MATYRLEDYQFELPPERIAQTPAARRDESALLVSGGVGSIQHTHFHALPRYLRAGDVLVLNQTRVINARCFGYKDTGTKIEMFVLGMPVDPAATWVLAKPSKRLKVGQTLHFRQADVHVEIVEKGALGKWCMAFPSFEALQAVMAGDGELPLPPYIKRETGPGQDDYDRYQTVFARELGAVAAPTAGLHFTDALLAQVEALGVTVAKVTHHVGIGTFKPLIAEDVREHIMEGEQYTMTPETAALLAQAKQEGRRIIAVGTTSTRCLEANLQQFGCFTAGTHVTDLYIYPGYRFLALNGLITNFHLPGSSLILLVSALMGRERIMHIYEQALERDYRFYSYGDAMLLLPDEGDLSL</sequence>
<dbReference type="InterPro" id="IPR003699">
    <property type="entry name" value="QueA"/>
</dbReference>
<dbReference type="NCBIfam" id="TIGR00113">
    <property type="entry name" value="queA"/>
    <property type="match status" value="1"/>
</dbReference>
<reference evidence="6" key="1">
    <citation type="submission" date="2021-03" db="EMBL/GenBank/DDBJ databases">
        <authorList>
            <person name="Wang G."/>
        </authorList>
    </citation>
    <scope>NUCLEOTIDE SEQUENCE</scope>
    <source>
        <strain evidence="6">KCTC 12899</strain>
    </source>
</reference>
<dbReference type="EMBL" id="JAFREP010000015">
    <property type="protein sequence ID" value="MBO1320083.1"/>
    <property type="molecule type" value="Genomic_DNA"/>
</dbReference>
<dbReference type="InterPro" id="IPR036100">
    <property type="entry name" value="QueA_sf"/>
</dbReference>
<dbReference type="SUPFAM" id="SSF111337">
    <property type="entry name" value="QueA-like"/>
    <property type="match status" value="1"/>
</dbReference>
<dbReference type="GO" id="GO:0051075">
    <property type="term" value="F:S-adenosylmethionine:tRNA ribosyltransferase-isomerase activity"/>
    <property type="evidence" value="ECO:0007669"/>
    <property type="project" value="UniProtKB-EC"/>
</dbReference>
<comment type="caution">
    <text evidence="6">The sequence shown here is derived from an EMBL/GenBank/DDBJ whole genome shotgun (WGS) entry which is preliminary data.</text>
</comment>
<evidence type="ECO:0000313" key="7">
    <source>
        <dbReference type="Proteomes" id="UP000664417"/>
    </source>
</evidence>
<accession>A0A8J7U536</accession>
<comment type="subcellular location">
    <subcellularLocation>
        <location evidence="5">Cytoplasm</location>
    </subcellularLocation>
</comment>
<dbReference type="PANTHER" id="PTHR30307">
    <property type="entry name" value="S-ADENOSYLMETHIONINE:TRNA RIBOSYLTRANSFERASE-ISOMERASE"/>
    <property type="match status" value="1"/>
</dbReference>
<protein>
    <recommendedName>
        <fullName evidence="5">S-adenosylmethionine:tRNA ribosyltransferase-isomerase</fullName>
        <ecNumber evidence="5">2.4.99.17</ecNumber>
    </recommendedName>
    <alternativeName>
        <fullName evidence="5">Queuosine biosynthesis protein QueA</fullName>
    </alternativeName>
</protein>
<dbReference type="EC" id="2.4.99.17" evidence="5"/>
<keyword evidence="4 5" id="KW-0671">Queuosine biosynthesis</keyword>
<keyword evidence="3 5" id="KW-0949">S-adenosyl-L-methionine</keyword>
<dbReference type="InterPro" id="IPR042118">
    <property type="entry name" value="QueA_dom1"/>
</dbReference>
<dbReference type="Proteomes" id="UP000664417">
    <property type="component" value="Unassembled WGS sequence"/>
</dbReference>
<dbReference type="RefSeq" id="WP_207860036.1">
    <property type="nucleotide sequence ID" value="NZ_JAFREP010000015.1"/>
</dbReference>
<dbReference type="GO" id="GO:0008616">
    <property type="term" value="P:tRNA queuosine(34) biosynthetic process"/>
    <property type="evidence" value="ECO:0007669"/>
    <property type="project" value="UniProtKB-UniRule"/>
</dbReference>
<keyword evidence="6" id="KW-0328">Glycosyltransferase</keyword>
<dbReference type="Gene3D" id="2.40.10.240">
    <property type="entry name" value="QueA-like"/>
    <property type="match status" value="1"/>
</dbReference>
<dbReference type="Gene3D" id="3.40.1780.10">
    <property type="entry name" value="QueA-like"/>
    <property type="match status" value="1"/>
</dbReference>
<comment type="similarity">
    <text evidence="5">Belongs to the QueA family.</text>
</comment>
<comment type="function">
    <text evidence="5">Transfers and isomerizes the ribose moiety from AdoMet to the 7-aminomethyl group of 7-deazaguanine (preQ1-tRNA) to give epoxyqueuosine (oQ-tRNA).</text>
</comment>